<accession>A8IBF0</accession>
<dbReference type="eggNOG" id="ENOG5031KGJ">
    <property type="taxonomic scope" value="Bacteria"/>
</dbReference>
<reference evidence="1 2" key="5">
    <citation type="journal article" date="2010" name="Appl. Environ. Microbiol.">
        <title>phrR-like gene praR of Azorhizobium caulinodans ORS571 is essential for symbiosis with Sesbania rostrata and is involved in expression of reb genes.</title>
        <authorList>
            <person name="Akiba N."/>
            <person name="Aono T."/>
            <person name="Toyazaki H."/>
            <person name="Sato S."/>
            <person name="Oyaizu H."/>
        </authorList>
    </citation>
    <scope>NUCLEOTIDE SEQUENCE [LARGE SCALE GENOMIC DNA]</scope>
    <source>
        <strain evidence="2">ATCC 43989 / DSM 5975 / JCM 20966 / LMG 6465 / NBRC 14845 / NCIMB 13405 / ORS 571</strain>
    </source>
</reference>
<reference evidence="1 2" key="6">
    <citation type="journal article" date="2011" name="Appl. Environ. Microbiol.">
        <title>Involvement of the azorhizobial chromosome partition gene (parA) in the onset of bacteroid differentiation during Sesbania rostrata stem nodule development.</title>
        <authorList>
            <person name="Liu CT."/>
            <person name="Lee KB."/>
            <person name="Wang YS."/>
            <person name="Peng MH."/>
            <person name="Lee KT."/>
            <person name="Suzuki S."/>
            <person name="Suzuki T."/>
            <person name="Oyaizu H."/>
        </authorList>
    </citation>
    <scope>NUCLEOTIDE SEQUENCE [LARGE SCALE GENOMIC DNA]</scope>
    <source>
        <strain evidence="2">ATCC 43989 / DSM 5975 / JCM 20966 / LMG 6465 / NBRC 14845 / NCIMB 13405 / ORS 571</strain>
    </source>
</reference>
<dbReference type="HOGENOM" id="CLU_160003_0_0_5"/>
<reference evidence="2" key="2">
    <citation type="submission" date="2007-04" db="EMBL/GenBank/DDBJ databases">
        <title>Complete genome sequence of the nitrogen-fixing bacterium Azorhizobium caulinodans ORS571.</title>
        <authorList>
            <person name="Lee K.B."/>
            <person name="Backer P.D."/>
            <person name="Aono T."/>
            <person name="Liu C.T."/>
            <person name="Suzuki S."/>
            <person name="Suzuki T."/>
            <person name="Kaneko T."/>
            <person name="Yamada M."/>
            <person name="Tabata S."/>
            <person name="Kupfer D.M."/>
            <person name="Najar F.Z."/>
            <person name="Wiley G.B."/>
            <person name="Roe B."/>
            <person name="Binnewies T."/>
            <person name="Ussery D."/>
            <person name="Vereecke D."/>
            <person name="Gevers D."/>
            <person name="Holsters M."/>
            <person name="Oyaizu H."/>
        </authorList>
    </citation>
    <scope>NUCLEOTIDE SEQUENCE [LARGE SCALE GENOMIC DNA]</scope>
    <source>
        <strain evidence="2">ATCC 43989 / DSM 5975 / JCM 20966 / LMG 6465 / NBRC 14845 / NCIMB 13405 / ORS 571</strain>
    </source>
</reference>
<dbReference type="EMBL" id="AP009384">
    <property type="protein sequence ID" value="BAF89058.1"/>
    <property type="molecule type" value="Genomic_DNA"/>
</dbReference>
<dbReference type="AlphaFoldDB" id="A8IBF0"/>
<reference evidence="1 2" key="4">
    <citation type="journal article" date="2009" name="Appl. Environ. Microbiol.">
        <title>Comparative genome-wide transcriptional profiling of Azorhizobium caulinodans ORS571 grown under free-living and symbiotic conditions.</title>
        <authorList>
            <person name="Tsukada S."/>
            <person name="Aono T."/>
            <person name="Akiba N."/>
            <person name="Lee KB."/>
            <person name="Liu CT."/>
            <person name="Toyazaki H."/>
            <person name="Oyaizu H."/>
        </authorList>
    </citation>
    <scope>NUCLEOTIDE SEQUENCE [LARGE SCALE GENOMIC DNA]</scope>
    <source>
        <strain evidence="2">ATCC 43989 / DSM 5975 / JCM 20966 / LMG 6465 / NBRC 14845 / NCIMB 13405 / ORS 571</strain>
    </source>
</reference>
<sequence length="125" mass="13219">MEPLTDRLMARVGLSEAQARSAVRVLSTFLNTEAPPPTRARLHAVLPDLAPATGSGEPEADGDGTSHFGGMARLMRVADRLMAEGLSMIEVQATVREVVAYARETAGDATVDEIVTAIPGLRHAL</sequence>
<protein>
    <recommendedName>
        <fullName evidence="3">DUF2267 domain-containing protein</fullName>
    </recommendedName>
</protein>
<organism evidence="1 2">
    <name type="scientific">Azorhizobium caulinodans (strain ATCC 43989 / DSM 5975 / JCM 20966 / LMG 6465 / NBRC 14845 / NCIMB 13405 / ORS 571)</name>
    <dbReference type="NCBI Taxonomy" id="438753"/>
    <lineage>
        <taxon>Bacteria</taxon>
        <taxon>Pseudomonadati</taxon>
        <taxon>Pseudomonadota</taxon>
        <taxon>Alphaproteobacteria</taxon>
        <taxon>Hyphomicrobiales</taxon>
        <taxon>Xanthobacteraceae</taxon>
        <taxon>Azorhizobium</taxon>
    </lineage>
</organism>
<gene>
    <name evidence="1" type="ordered locus">AZC_3060</name>
</gene>
<reference evidence="1 2" key="3">
    <citation type="journal article" date="2008" name="BMC Genomics">
        <title>The genome of the versatile nitrogen fixer Azorhizobium caulinodans ORS571.</title>
        <authorList>
            <person name="Lee KB."/>
            <person name="Backer P.D."/>
            <person name="Aono T."/>
            <person name="Liu CT."/>
            <person name="Suzuki S."/>
            <person name="Suzuki T."/>
            <person name="Kaneko T."/>
            <person name="Yamada M."/>
            <person name="Tabata S."/>
            <person name="Kupfer D.M."/>
            <person name="Najar F.Z."/>
            <person name="Wiley G.B."/>
            <person name="Roe B."/>
            <person name="Binnewies T.T."/>
            <person name="Ussery D.W."/>
            <person name="D'Haeze W."/>
            <person name="Herder J.D."/>
            <person name="Gevers D."/>
            <person name="Vereecke D."/>
            <person name="Holsters M."/>
            <person name="Oyaizu H."/>
        </authorList>
    </citation>
    <scope>NUCLEOTIDE SEQUENCE [LARGE SCALE GENOMIC DNA]</scope>
    <source>
        <strain evidence="2">ATCC 43989 / DSM 5975 / JCM 20966 / LMG 6465 / NBRC 14845 / NCIMB 13405 / ORS 571</strain>
    </source>
</reference>
<keyword evidence="2" id="KW-1185">Reference proteome</keyword>
<dbReference type="KEGG" id="azc:AZC_3060"/>
<dbReference type="Proteomes" id="UP000000270">
    <property type="component" value="Chromosome"/>
</dbReference>
<reference evidence="1 2" key="1">
    <citation type="journal article" date="2007" name="Appl. Environ. Microbiol.">
        <title>Rhizobial factors required for stem nodule maturation and maintenance in Sesbania rostrata-Azorhizobium caulinodans ORS571 symbiosis.</title>
        <authorList>
            <person name="Suzuki S."/>
            <person name="Aono T."/>
            <person name="Lee KB."/>
            <person name="Suzuki T."/>
            <person name="Liu CT."/>
            <person name="Miwa H."/>
            <person name="Wakao S."/>
            <person name="Iki T."/>
            <person name="Oyaizu H."/>
        </authorList>
    </citation>
    <scope>NUCLEOTIDE SEQUENCE [LARGE SCALE GENOMIC DNA]</scope>
    <source>
        <strain evidence="2">ATCC 43989 / DSM 5975 / JCM 20966 / LMG 6465 / NBRC 14845 / NCIMB 13405 / ORS 571</strain>
    </source>
</reference>
<name>A8IBF0_AZOC5</name>
<evidence type="ECO:0000313" key="1">
    <source>
        <dbReference type="EMBL" id="BAF89058.1"/>
    </source>
</evidence>
<dbReference type="RefSeq" id="WP_012171584.1">
    <property type="nucleotide sequence ID" value="NC_009937.1"/>
</dbReference>
<proteinExistence type="predicted"/>
<evidence type="ECO:0008006" key="3">
    <source>
        <dbReference type="Google" id="ProtNLM"/>
    </source>
</evidence>
<dbReference type="STRING" id="438753.AZC_3060"/>
<evidence type="ECO:0000313" key="2">
    <source>
        <dbReference type="Proteomes" id="UP000000270"/>
    </source>
</evidence>